<evidence type="ECO:0000313" key="1">
    <source>
        <dbReference type="EMBL" id="CAG7786226.1"/>
    </source>
</evidence>
<accession>A0A8J2KAK0</accession>
<dbReference type="AlphaFoldDB" id="A0A8J2KAK0"/>
<comment type="caution">
    <text evidence="1">The sequence shown here is derived from an EMBL/GenBank/DDBJ whole genome shotgun (WGS) entry which is preliminary data.</text>
</comment>
<protein>
    <submittedName>
        <fullName evidence="1">Uncharacterized protein</fullName>
    </submittedName>
</protein>
<reference evidence="1" key="1">
    <citation type="submission" date="2021-06" db="EMBL/GenBank/DDBJ databases">
        <authorList>
            <person name="Hodson N. C."/>
            <person name="Mongue J. A."/>
            <person name="Jaron S. K."/>
        </authorList>
    </citation>
    <scope>NUCLEOTIDE SEQUENCE</scope>
</reference>
<keyword evidence="2" id="KW-1185">Reference proteome</keyword>
<gene>
    <name evidence="1" type="ORF">AFUS01_LOCUS24801</name>
</gene>
<name>A0A8J2KAK0_9HEXA</name>
<proteinExistence type="predicted"/>
<organism evidence="1 2">
    <name type="scientific">Allacma fusca</name>
    <dbReference type="NCBI Taxonomy" id="39272"/>
    <lineage>
        <taxon>Eukaryota</taxon>
        <taxon>Metazoa</taxon>
        <taxon>Ecdysozoa</taxon>
        <taxon>Arthropoda</taxon>
        <taxon>Hexapoda</taxon>
        <taxon>Collembola</taxon>
        <taxon>Symphypleona</taxon>
        <taxon>Sminthuridae</taxon>
        <taxon>Allacma</taxon>
    </lineage>
</organism>
<sequence>MRFLKSVRISILPGWSCDEFKRRVHRAKIWGGNIAVTVLPVFLHEPDDCISLDDVAETSIEDSTDRTQRAIQYYSRLGSSGNVKPILQGRIQGVLEDLIAEGLI</sequence>
<dbReference type="Proteomes" id="UP000708208">
    <property type="component" value="Unassembled WGS sequence"/>
</dbReference>
<evidence type="ECO:0000313" key="2">
    <source>
        <dbReference type="Proteomes" id="UP000708208"/>
    </source>
</evidence>
<dbReference type="EMBL" id="CAJVCH010312935">
    <property type="protein sequence ID" value="CAG7786226.1"/>
    <property type="molecule type" value="Genomic_DNA"/>
</dbReference>